<proteinExistence type="predicted"/>
<evidence type="ECO:0000313" key="1">
    <source>
        <dbReference type="EMBL" id="MBB6094583.1"/>
    </source>
</evidence>
<comment type="caution">
    <text evidence="1">The sequence shown here is derived from an EMBL/GenBank/DDBJ whole genome shotgun (WGS) entry which is preliminary data.</text>
</comment>
<organism evidence="1 2">
    <name type="scientific">Povalibacter uvarum</name>
    <dbReference type="NCBI Taxonomy" id="732238"/>
    <lineage>
        <taxon>Bacteria</taxon>
        <taxon>Pseudomonadati</taxon>
        <taxon>Pseudomonadota</taxon>
        <taxon>Gammaproteobacteria</taxon>
        <taxon>Steroidobacterales</taxon>
        <taxon>Steroidobacteraceae</taxon>
        <taxon>Povalibacter</taxon>
    </lineage>
</organism>
<sequence>MSWLVETWTQLDLIARFGDRVMALNFDEFLLDVTSAMRRVLAQLNLPLDEGYLAGVASSPVLSQYSKAAEFAYSPQVRADVLSESRQRNADEIGRGMRWLEALAAKEAGVARILGA</sequence>
<name>A0A841HP86_9GAMM</name>
<dbReference type="Proteomes" id="UP000588068">
    <property type="component" value="Unassembled WGS sequence"/>
</dbReference>
<dbReference type="RefSeq" id="WP_184333995.1">
    <property type="nucleotide sequence ID" value="NZ_JACHHZ010000004.1"/>
</dbReference>
<gene>
    <name evidence="1" type="ORF">HNQ60_003470</name>
</gene>
<evidence type="ECO:0000313" key="2">
    <source>
        <dbReference type="Proteomes" id="UP000588068"/>
    </source>
</evidence>
<dbReference type="EMBL" id="JACHHZ010000004">
    <property type="protein sequence ID" value="MBB6094583.1"/>
    <property type="molecule type" value="Genomic_DNA"/>
</dbReference>
<protein>
    <submittedName>
        <fullName evidence="1">Uncharacterized protein</fullName>
    </submittedName>
</protein>
<accession>A0A841HP86</accession>
<dbReference type="AlphaFoldDB" id="A0A841HP86"/>
<keyword evidence="2" id="KW-1185">Reference proteome</keyword>
<reference evidence="1 2" key="1">
    <citation type="submission" date="2020-08" db="EMBL/GenBank/DDBJ databases">
        <title>Genomic Encyclopedia of Type Strains, Phase IV (KMG-IV): sequencing the most valuable type-strain genomes for metagenomic binning, comparative biology and taxonomic classification.</title>
        <authorList>
            <person name="Goeker M."/>
        </authorList>
    </citation>
    <scope>NUCLEOTIDE SEQUENCE [LARGE SCALE GENOMIC DNA]</scope>
    <source>
        <strain evidence="1 2">DSM 26723</strain>
    </source>
</reference>